<feature type="chain" id="PRO_5004671171" evidence="3">
    <location>
        <begin position="24"/>
        <end position="370"/>
    </location>
</feature>
<proteinExistence type="predicted"/>
<evidence type="ECO:0000256" key="2">
    <source>
        <dbReference type="SAM" id="Phobius"/>
    </source>
</evidence>
<keyword evidence="2" id="KW-1133">Transmembrane helix</keyword>
<dbReference type="AlphaFoldDB" id="U6GRA8"/>
<feature type="compositionally biased region" description="Acidic residues" evidence="1">
    <location>
        <begin position="112"/>
        <end position="127"/>
    </location>
</feature>
<dbReference type="Proteomes" id="UP000018201">
    <property type="component" value="Unassembled WGS sequence"/>
</dbReference>
<dbReference type="EMBL" id="HG692144">
    <property type="protein sequence ID" value="CDI81798.1"/>
    <property type="molecule type" value="Genomic_DNA"/>
</dbReference>
<keyword evidence="2" id="KW-0472">Membrane</keyword>
<protein>
    <submittedName>
        <fullName evidence="4">Uncharacterized protein</fullName>
    </submittedName>
</protein>
<evidence type="ECO:0000256" key="3">
    <source>
        <dbReference type="SAM" id="SignalP"/>
    </source>
</evidence>
<dbReference type="OrthoDB" id="351168at2759"/>
<feature type="transmembrane region" description="Helical" evidence="2">
    <location>
        <begin position="68"/>
        <end position="86"/>
    </location>
</feature>
<keyword evidence="3" id="KW-0732">Signal</keyword>
<dbReference type="VEuPathDB" id="ToxoDB:EPH_0039240"/>
<feature type="region of interest" description="Disordered" evidence="1">
    <location>
        <begin position="108"/>
        <end position="136"/>
    </location>
</feature>
<evidence type="ECO:0000313" key="5">
    <source>
        <dbReference type="Proteomes" id="UP000018201"/>
    </source>
</evidence>
<keyword evidence="5" id="KW-1185">Reference proteome</keyword>
<reference evidence="4" key="2">
    <citation type="submission" date="2013-10" db="EMBL/GenBank/DDBJ databases">
        <authorList>
            <person name="Aslett M."/>
        </authorList>
    </citation>
    <scope>NUCLEOTIDE SEQUENCE [LARGE SCALE GENOMIC DNA]</scope>
    <source>
        <strain evidence="4">Houghton</strain>
    </source>
</reference>
<feature type="signal peptide" evidence="3">
    <location>
        <begin position="1"/>
        <end position="23"/>
    </location>
</feature>
<feature type="compositionally biased region" description="Acidic residues" evidence="1">
    <location>
        <begin position="224"/>
        <end position="259"/>
    </location>
</feature>
<reference evidence="4" key="1">
    <citation type="submission" date="2013-10" db="EMBL/GenBank/DDBJ databases">
        <title>Genomic analysis of the causative agents of coccidiosis in chickens.</title>
        <authorList>
            <person name="Reid A.J."/>
            <person name="Blake D."/>
            <person name="Billington K."/>
            <person name="Browne H."/>
            <person name="Dunn M."/>
            <person name="Hung S."/>
            <person name="Kawahara F."/>
            <person name="Miranda-Saavedra D."/>
            <person name="Mourier T."/>
            <person name="Nagra H."/>
            <person name="Otto T.D."/>
            <person name="Rawlings N."/>
            <person name="Sanchez A."/>
            <person name="Sanders M."/>
            <person name="Subramaniam C."/>
            <person name="Tay Y."/>
            <person name="Dear P."/>
            <person name="Doerig C."/>
            <person name="Gruber A."/>
            <person name="Parkinson J."/>
            <person name="Shirley M."/>
            <person name="Wan K.L."/>
            <person name="Berriman M."/>
            <person name="Tomley F."/>
            <person name="Pain A."/>
        </authorList>
    </citation>
    <scope>NUCLEOTIDE SEQUENCE [LARGE SCALE GENOMIC DNA]</scope>
    <source>
        <strain evidence="4">Houghton</strain>
    </source>
</reference>
<evidence type="ECO:0000256" key="1">
    <source>
        <dbReference type="SAM" id="MobiDB-lite"/>
    </source>
</evidence>
<name>U6GRA8_9EIME</name>
<accession>U6GRA8</accession>
<keyword evidence="2" id="KW-0812">Transmembrane</keyword>
<evidence type="ECO:0000313" key="4">
    <source>
        <dbReference type="EMBL" id="CDI81798.1"/>
    </source>
</evidence>
<feature type="region of interest" description="Disordered" evidence="1">
    <location>
        <begin position="212"/>
        <end position="260"/>
    </location>
</feature>
<organism evidence="4 5">
    <name type="scientific">Eimeria praecox</name>
    <dbReference type="NCBI Taxonomy" id="51316"/>
    <lineage>
        <taxon>Eukaryota</taxon>
        <taxon>Sar</taxon>
        <taxon>Alveolata</taxon>
        <taxon>Apicomplexa</taxon>
        <taxon>Conoidasida</taxon>
        <taxon>Coccidia</taxon>
        <taxon>Eucoccidiorida</taxon>
        <taxon>Eimeriorina</taxon>
        <taxon>Eimeriidae</taxon>
        <taxon>Eimeria</taxon>
    </lineage>
</organism>
<sequence>MRSNMRRSVSLAIVSLGILVAFSKQLGTAEASLSASQASLTHDEVQVRDESVFAREARLKASGRRARTVALVSLIAVAAALVFAVYKCFRGLESQRAVGGQKVAARRLAEGGDGEDGEEAAAPEGGDECGTPEAPRTRPYGFYAGLPVGFDGEGGIDRLLIKVEGGRFYMAHPETGENVPLIVKWQAGLGPMLYEASTGYDLEWALFNPHKLKPQDLPMKPESEEAEEEAEEEEEEEERLDEGGGGEEEARETYTEDDGDVKVTVVHAEEETQPETAAIVYKPEEPEWVPDPESLRYPYVVFVGGMPVQVDPQTMEYKEILLTVRNGDFNFKHPGFLQMMRVTYHDGTLYGPENLPLKEIVEDIERMGPQ</sequence>
<gene>
    <name evidence="4" type="ORF">EPH_0039240</name>
</gene>